<organism evidence="7">
    <name type="scientific">Phallusia mammillata</name>
    <dbReference type="NCBI Taxonomy" id="59560"/>
    <lineage>
        <taxon>Eukaryota</taxon>
        <taxon>Metazoa</taxon>
        <taxon>Chordata</taxon>
        <taxon>Tunicata</taxon>
        <taxon>Ascidiacea</taxon>
        <taxon>Phlebobranchia</taxon>
        <taxon>Ascidiidae</taxon>
        <taxon>Phallusia</taxon>
    </lineage>
</organism>
<feature type="zinc finger region" description="C3H1-type" evidence="2">
    <location>
        <begin position="600"/>
        <end position="627"/>
    </location>
</feature>
<keyword evidence="2" id="KW-0863">Zinc-finger</keyword>
<dbReference type="PROSITE" id="PS50103">
    <property type="entry name" value="ZF_C3H1"/>
    <property type="match status" value="1"/>
</dbReference>
<keyword evidence="2" id="KW-0862">Zinc</keyword>
<dbReference type="InterPro" id="IPR015940">
    <property type="entry name" value="UBA"/>
</dbReference>
<name>A0A6F9DIF6_9ASCI</name>
<evidence type="ECO:0000256" key="2">
    <source>
        <dbReference type="PROSITE-ProRule" id="PRU00723"/>
    </source>
</evidence>
<gene>
    <name evidence="7" type="primary">LOC100183053</name>
</gene>
<dbReference type="PROSITE" id="PS50102">
    <property type="entry name" value="RRM"/>
    <property type="match status" value="1"/>
</dbReference>
<feature type="region of interest" description="Disordered" evidence="3">
    <location>
        <begin position="214"/>
        <end position="260"/>
    </location>
</feature>
<feature type="domain" description="RRM" evidence="5">
    <location>
        <begin position="497"/>
        <end position="569"/>
    </location>
</feature>
<dbReference type="PANTHER" id="PTHR47678:SF4">
    <property type="entry name" value="SHOCK PROTEIN 70 (HSP70)-INTERACTING PROTEIN, PUTATIVE-RELATED"/>
    <property type="match status" value="1"/>
</dbReference>
<evidence type="ECO:0000256" key="3">
    <source>
        <dbReference type="SAM" id="MobiDB-lite"/>
    </source>
</evidence>
<evidence type="ECO:0000313" key="7">
    <source>
        <dbReference type="EMBL" id="CAB3262768.1"/>
    </source>
</evidence>
<dbReference type="InterPro" id="IPR012677">
    <property type="entry name" value="Nucleotide-bd_a/b_plait_sf"/>
</dbReference>
<dbReference type="Gene3D" id="1.10.8.10">
    <property type="entry name" value="DNA helicase RuvA subunit, C-terminal domain"/>
    <property type="match status" value="1"/>
</dbReference>
<dbReference type="Gene3D" id="1.25.40.10">
    <property type="entry name" value="Tetratricopeptide repeat domain"/>
    <property type="match status" value="1"/>
</dbReference>
<dbReference type="InterPro" id="IPR011990">
    <property type="entry name" value="TPR-like_helical_dom_sf"/>
</dbReference>
<reference evidence="7" key="1">
    <citation type="submission" date="2020-04" db="EMBL/GenBank/DDBJ databases">
        <authorList>
            <person name="Neveu A P."/>
        </authorList>
    </citation>
    <scope>NUCLEOTIDE SEQUENCE</scope>
    <source>
        <tissue evidence="7">Whole embryo</tissue>
    </source>
</reference>
<protein>
    <submittedName>
        <fullName evidence="7">Uncharacterized protein LOC100183053</fullName>
    </submittedName>
</protein>
<dbReference type="Pfam" id="PF00076">
    <property type="entry name" value="RRM_1"/>
    <property type="match status" value="1"/>
</dbReference>
<keyword evidence="2" id="KW-0479">Metal-binding</keyword>
<dbReference type="InterPro" id="IPR035979">
    <property type="entry name" value="RBD_domain_sf"/>
</dbReference>
<dbReference type="PROSITE" id="PS50030">
    <property type="entry name" value="UBA"/>
    <property type="match status" value="1"/>
</dbReference>
<evidence type="ECO:0000259" key="4">
    <source>
        <dbReference type="PROSITE" id="PS50030"/>
    </source>
</evidence>
<dbReference type="GO" id="GO:0008270">
    <property type="term" value="F:zinc ion binding"/>
    <property type="evidence" value="ECO:0007669"/>
    <property type="project" value="UniProtKB-KW"/>
</dbReference>
<feature type="region of interest" description="Disordered" evidence="3">
    <location>
        <begin position="144"/>
        <end position="191"/>
    </location>
</feature>
<dbReference type="EMBL" id="LR786906">
    <property type="protein sequence ID" value="CAB3262768.1"/>
    <property type="molecule type" value="mRNA"/>
</dbReference>
<dbReference type="InterPro" id="IPR001623">
    <property type="entry name" value="DnaJ_domain"/>
</dbReference>
<dbReference type="SUPFAM" id="SSF46934">
    <property type="entry name" value="UBA-like"/>
    <property type="match status" value="1"/>
</dbReference>
<feature type="domain" description="UBA" evidence="4">
    <location>
        <begin position="410"/>
        <end position="453"/>
    </location>
</feature>
<evidence type="ECO:0000259" key="6">
    <source>
        <dbReference type="PROSITE" id="PS50103"/>
    </source>
</evidence>
<keyword evidence="1" id="KW-0694">RNA-binding</keyword>
<dbReference type="InterPro" id="IPR036869">
    <property type="entry name" value="J_dom_sf"/>
</dbReference>
<feature type="compositionally biased region" description="Low complexity" evidence="3">
    <location>
        <begin position="214"/>
        <end position="228"/>
    </location>
</feature>
<dbReference type="CDD" id="cd14270">
    <property type="entry name" value="UBA"/>
    <property type="match status" value="1"/>
</dbReference>
<dbReference type="InterPro" id="IPR000571">
    <property type="entry name" value="Znf_CCCH"/>
</dbReference>
<dbReference type="PANTHER" id="PTHR47678">
    <property type="entry name" value="TETRATRICOPEPTIDE REPEAT PROTEIN 31"/>
    <property type="match status" value="1"/>
</dbReference>
<feature type="compositionally biased region" description="Basic residues" evidence="3">
    <location>
        <begin position="153"/>
        <end position="171"/>
    </location>
</feature>
<sequence>MLGYGSMSQIKLTRERACEILKVDEGIGFDAIKHAYRKQLMKWLPKRHNHSSRSIHNSLEAREAYKYLVGMDDDDDDIWATMNGGSNSIFRMKTDHGFILFVSNIDDKKKEKEEERVKVLDTTDEMSLDQMAEKAEKAAAELINEENKEKTKADKRRQKKLRQKIRKRQAKKASESSNPKMFESSDEDTSLKSYKDRIQIGRNVSNYSKAASSVNSVSNGMSSTSFNSKVSHKHRAKLKKKSAANMSSEDDSEIENEEPGWDKDSAFFTKVAQNSKIKQKPTPKVAVKKEEVTVNGEPAVPANVIESRKFAMEGNKKASALDYRSAIELFTKAIFLYNRECKYFGNRAYCYEKMGNYGSALDDANTAISLSPDWPKGHFRKGKALIGLKELAEAEASFEQVLKIDRSNKEAASELRGIQVQQLQNMGFSKELCEIALKKRGTVQLALDELLSGVLASASLQDVYVSDEDDAAFFEEEEEVETKVPQPEEQFNEVEYSSLWVGNITPDVTVAEMREYFSQFGELQNINTLYASRCAFINYKEPEPAKLALLAGDTIDVGETTLIIRYPDRAFEQKRNQGVIHQGAINKPVINKGAINKGAINKGAECHFWRNHGCHYGAKCRYMHVPEHRGIEVYGSSSHK</sequence>
<accession>A0A6F9DIF6</accession>
<dbReference type="SUPFAM" id="SSF46565">
    <property type="entry name" value="Chaperone J-domain"/>
    <property type="match status" value="1"/>
</dbReference>
<proteinExistence type="evidence at transcript level"/>
<dbReference type="Gene3D" id="3.30.70.330">
    <property type="match status" value="1"/>
</dbReference>
<dbReference type="SMART" id="SM00360">
    <property type="entry name" value="RRM"/>
    <property type="match status" value="1"/>
</dbReference>
<dbReference type="AlphaFoldDB" id="A0A6F9DIF6"/>
<feature type="compositionally biased region" description="Acidic residues" evidence="3">
    <location>
        <begin position="248"/>
        <end position="259"/>
    </location>
</feature>
<dbReference type="CDD" id="cd00590">
    <property type="entry name" value="RRM_SF"/>
    <property type="match status" value="1"/>
</dbReference>
<dbReference type="CDD" id="cd06257">
    <property type="entry name" value="DnaJ"/>
    <property type="match status" value="1"/>
</dbReference>
<dbReference type="InterPro" id="IPR019734">
    <property type="entry name" value="TPR_rpt"/>
</dbReference>
<evidence type="ECO:0000259" key="5">
    <source>
        <dbReference type="PROSITE" id="PS50102"/>
    </source>
</evidence>
<dbReference type="SUPFAM" id="SSF48452">
    <property type="entry name" value="TPR-like"/>
    <property type="match status" value="1"/>
</dbReference>
<dbReference type="Gene3D" id="1.10.287.110">
    <property type="entry name" value="DnaJ domain"/>
    <property type="match status" value="1"/>
</dbReference>
<evidence type="ECO:0000256" key="1">
    <source>
        <dbReference type="PROSITE-ProRule" id="PRU00176"/>
    </source>
</evidence>
<dbReference type="InterPro" id="IPR000504">
    <property type="entry name" value="RRM_dom"/>
</dbReference>
<feature type="domain" description="C3H1-type" evidence="6">
    <location>
        <begin position="600"/>
        <end position="627"/>
    </location>
</feature>
<feature type="compositionally biased region" description="Basic residues" evidence="3">
    <location>
        <begin position="230"/>
        <end position="242"/>
    </location>
</feature>
<dbReference type="Pfam" id="PF13181">
    <property type="entry name" value="TPR_8"/>
    <property type="match status" value="2"/>
</dbReference>
<dbReference type="GO" id="GO:0003723">
    <property type="term" value="F:RNA binding"/>
    <property type="evidence" value="ECO:0007669"/>
    <property type="project" value="UniProtKB-UniRule"/>
</dbReference>
<dbReference type="InterPro" id="IPR009060">
    <property type="entry name" value="UBA-like_sf"/>
</dbReference>
<dbReference type="SUPFAM" id="SSF54928">
    <property type="entry name" value="RNA-binding domain, RBD"/>
    <property type="match status" value="1"/>
</dbReference>
<dbReference type="SMART" id="SM00028">
    <property type="entry name" value="TPR"/>
    <property type="match status" value="2"/>
</dbReference>